<dbReference type="RefSeq" id="XP_024578822.1">
    <property type="nucleotide sequence ID" value="XM_024728334.1"/>
</dbReference>
<name>A0A0P1AN94_PLAHL</name>
<dbReference type="GeneID" id="36407783"/>
<sequence length="173" mass="19606">MDSSISSAIFFIRGNTAGEDVKFVLGNSYYEGKTVIDWSESVQASRNIPTSDDSIEKYDNTKLLASLTEKVTPEPIVPQDVVDLFDTLQANPRFLSLAEIVQRTMVLDSMYKPLVFGQRIEKSSFPEKILDIFLRTSLWTFKSRINCFWRGLNTSRGTGDFRKVTAHCATLDF</sequence>
<evidence type="ECO:0000313" key="1">
    <source>
        <dbReference type="EMBL" id="CEG42453.1"/>
    </source>
</evidence>
<protein>
    <submittedName>
        <fullName evidence="1">Uncharacterized protein</fullName>
    </submittedName>
</protein>
<dbReference type="AlphaFoldDB" id="A0A0P1AN94"/>
<evidence type="ECO:0000313" key="2">
    <source>
        <dbReference type="Proteomes" id="UP000054928"/>
    </source>
</evidence>
<reference evidence="2" key="1">
    <citation type="submission" date="2014-09" db="EMBL/GenBank/DDBJ databases">
        <authorList>
            <person name="Sharma Rahul"/>
            <person name="Thines Marco"/>
        </authorList>
    </citation>
    <scope>NUCLEOTIDE SEQUENCE [LARGE SCALE GENOMIC DNA]</scope>
</reference>
<organism evidence="1 2">
    <name type="scientific">Plasmopara halstedii</name>
    <name type="common">Downy mildew of sunflower</name>
    <dbReference type="NCBI Taxonomy" id="4781"/>
    <lineage>
        <taxon>Eukaryota</taxon>
        <taxon>Sar</taxon>
        <taxon>Stramenopiles</taxon>
        <taxon>Oomycota</taxon>
        <taxon>Peronosporomycetes</taxon>
        <taxon>Peronosporales</taxon>
        <taxon>Peronosporaceae</taxon>
        <taxon>Plasmopara</taxon>
    </lineage>
</organism>
<proteinExistence type="predicted"/>
<accession>A0A0P1AN94</accession>
<dbReference type="EMBL" id="CCYD01000645">
    <property type="protein sequence ID" value="CEG42453.1"/>
    <property type="molecule type" value="Genomic_DNA"/>
</dbReference>
<dbReference type="Proteomes" id="UP000054928">
    <property type="component" value="Unassembled WGS sequence"/>
</dbReference>
<keyword evidence="2" id="KW-1185">Reference proteome</keyword>